<feature type="region of interest" description="Disordered" evidence="2">
    <location>
        <begin position="375"/>
        <end position="400"/>
    </location>
</feature>
<dbReference type="Pfam" id="PF13966">
    <property type="entry name" value="zf-RVT"/>
    <property type="match status" value="1"/>
</dbReference>
<feature type="domain" description="Reverse transcriptase zinc-binding" evidence="3">
    <location>
        <begin position="122"/>
        <end position="203"/>
    </location>
</feature>
<keyword evidence="5" id="KW-1185">Reference proteome</keyword>
<evidence type="ECO:0000313" key="4">
    <source>
        <dbReference type="EMBL" id="KAK1632657.1"/>
    </source>
</evidence>
<gene>
    <name evidence="4" type="ORF">QYE76_006972</name>
</gene>
<evidence type="ECO:0000256" key="2">
    <source>
        <dbReference type="SAM" id="MobiDB-lite"/>
    </source>
</evidence>
<evidence type="ECO:0000256" key="1">
    <source>
        <dbReference type="SAM" id="Coils"/>
    </source>
</evidence>
<sequence length="556" mass="61676">MGDKHYLDTPIWKDNLAGIDKFRAISNVTIGNGTSTAFWFDLWLGNSTLHDRFPILFSHSARLNLNVATALSHGIRHFLVPRLSAAAASELRDLSMELHSVHLNIGNPDIRVCRLTNKKLSNKNLYASTFSHLQVDDVATTIWRSAAPLKCKIFCWLAQKKRLPTNERRFRHHLNSSATCLACPLDEDTDHLLLLCPRAKQVWRHFHHDFDNMPSATFDDFWLSHCRTYEETTINTAIAWNIWKRRNTRAFSGLDEDLPTTFSTIKHLPNLSEDEENLEENESSDGVDSGPGVIKINEIFPKEDNDPVNLEASSAVHRTYDDALLDTELNQGNEADRTPFVHVALEKASAQPPQRSSGGFSDEDDFLLDFDEGFVEPPPKKAKATPAASKASVPPTVPSASLKEKEISSAVVASSTPSEKTVGIRNFLIMGIQTAITILKDFASQFSSLQITNTRLQEEAASSSSMLDQAIKIGANACREVDVLKKELDRLKKKMKEEEKAKAEAQTQQKEKEDLLLKSIIALLGAADISSDSTGKLAAESSTDVVSLAIESSGRI</sequence>
<feature type="coiled-coil region" evidence="1">
    <location>
        <begin position="474"/>
        <end position="518"/>
    </location>
</feature>
<dbReference type="PANTHER" id="PTHR36617:SF16">
    <property type="entry name" value="OS04G0516500 PROTEIN"/>
    <property type="match status" value="1"/>
</dbReference>
<protein>
    <recommendedName>
        <fullName evidence="3">Reverse transcriptase zinc-binding domain-containing protein</fullName>
    </recommendedName>
</protein>
<dbReference type="Proteomes" id="UP001231189">
    <property type="component" value="Unassembled WGS sequence"/>
</dbReference>
<dbReference type="InterPro" id="IPR026960">
    <property type="entry name" value="RVT-Znf"/>
</dbReference>
<dbReference type="PANTHER" id="PTHR36617">
    <property type="entry name" value="PROTEIN, PUTATIVE-RELATED"/>
    <property type="match status" value="1"/>
</dbReference>
<dbReference type="EMBL" id="JAUUTY010000005">
    <property type="protein sequence ID" value="KAK1632657.1"/>
    <property type="molecule type" value="Genomic_DNA"/>
</dbReference>
<evidence type="ECO:0000259" key="3">
    <source>
        <dbReference type="Pfam" id="PF13966"/>
    </source>
</evidence>
<dbReference type="AlphaFoldDB" id="A0AAD8W2Q7"/>
<accession>A0AAD8W2Q7</accession>
<keyword evidence="1" id="KW-0175">Coiled coil</keyword>
<reference evidence="4" key="1">
    <citation type="submission" date="2023-07" db="EMBL/GenBank/DDBJ databases">
        <title>A chromosome-level genome assembly of Lolium multiflorum.</title>
        <authorList>
            <person name="Chen Y."/>
            <person name="Copetti D."/>
            <person name="Kolliker R."/>
            <person name="Studer B."/>
        </authorList>
    </citation>
    <scope>NUCLEOTIDE SEQUENCE</scope>
    <source>
        <strain evidence="4">02402/16</strain>
        <tissue evidence="4">Leaf</tissue>
    </source>
</reference>
<feature type="region of interest" description="Disordered" evidence="2">
    <location>
        <begin position="270"/>
        <end position="292"/>
    </location>
</feature>
<name>A0AAD8W2Q7_LOLMU</name>
<proteinExistence type="predicted"/>
<feature type="compositionally biased region" description="Acidic residues" evidence="2">
    <location>
        <begin position="272"/>
        <end position="285"/>
    </location>
</feature>
<comment type="caution">
    <text evidence="4">The sequence shown here is derived from an EMBL/GenBank/DDBJ whole genome shotgun (WGS) entry which is preliminary data.</text>
</comment>
<feature type="compositionally biased region" description="Low complexity" evidence="2">
    <location>
        <begin position="384"/>
        <end position="400"/>
    </location>
</feature>
<organism evidence="4 5">
    <name type="scientific">Lolium multiflorum</name>
    <name type="common">Italian ryegrass</name>
    <name type="synonym">Lolium perenne subsp. multiflorum</name>
    <dbReference type="NCBI Taxonomy" id="4521"/>
    <lineage>
        <taxon>Eukaryota</taxon>
        <taxon>Viridiplantae</taxon>
        <taxon>Streptophyta</taxon>
        <taxon>Embryophyta</taxon>
        <taxon>Tracheophyta</taxon>
        <taxon>Spermatophyta</taxon>
        <taxon>Magnoliopsida</taxon>
        <taxon>Liliopsida</taxon>
        <taxon>Poales</taxon>
        <taxon>Poaceae</taxon>
        <taxon>BOP clade</taxon>
        <taxon>Pooideae</taxon>
        <taxon>Poodae</taxon>
        <taxon>Poeae</taxon>
        <taxon>Poeae Chloroplast Group 2 (Poeae type)</taxon>
        <taxon>Loliodinae</taxon>
        <taxon>Loliinae</taxon>
        <taxon>Lolium</taxon>
    </lineage>
</organism>
<evidence type="ECO:0000313" key="5">
    <source>
        <dbReference type="Proteomes" id="UP001231189"/>
    </source>
</evidence>